<evidence type="ECO:0000313" key="3">
    <source>
        <dbReference type="Proteomes" id="UP000414233"/>
    </source>
</evidence>
<gene>
    <name evidence="2" type="ORF">PTE30175_00871</name>
</gene>
<evidence type="ECO:0008006" key="4">
    <source>
        <dbReference type="Google" id="ProtNLM"/>
    </source>
</evidence>
<dbReference type="RefSeq" id="WP_191628831.1">
    <property type="nucleotide sequence ID" value="NZ_CABPRZ010000003.1"/>
</dbReference>
<dbReference type="AlphaFoldDB" id="A0A5E4SNW6"/>
<organism evidence="2 3">
    <name type="scientific">Pandoraea terrae</name>
    <dbReference type="NCBI Taxonomy" id="1537710"/>
    <lineage>
        <taxon>Bacteria</taxon>
        <taxon>Pseudomonadati</taxon>
        <taxon>Pseudomonadota</taxon>
        <taxon>Betaproteobacteria</taxon>
        <taxon>Burkholderiales</taxon>
        <taxon>Burkholderiaceae</taxon>
        <taxon>Pandoraea</taxon>
    </lineage>
</organism>
<proteinExistence type="predicted"/>
<evidence type="ECO:0000256" key="1">
    <source>
        <dbReference type="SAM" id="SignalP"/>
    </source>
</evidence>
<protein>
    <recommendedName>
        <fullName evidence="4">Transmembrane protein</fullName>
    </recommendedName>
</protein>
<keyword evidence="3" id="KW-1185">Reference proteome</keyword>
<feature type="chain" id="PRO_5023119078" description="Transmembrane protein" evidence="1">
    <location>
        <begin position="25"/>
        <end position="163"/>
    </location>
</feature>
<dbReference type="EMBL" id="CABPRZ010000003">
    <property type="protein sequence ID" value="VVD77175.1"/>
    <property type="molecule type" value="Genomic_DNA"/>
</dbReference>
<feature type="signal peptide" evidence="1">
    <location>
        <begin position="1"/>
        <end position="24"/>
    </location>
</feature>
<keyword evidence="1" id="KW-0732">Signal</keyword>
<evidence type="ECO:0000313" key="2">
    <source>
        <dbReference type="EMBL" id="VVD77175.1"/>
    </source>
</evidence>
<sequence length="163" mass="17658">MSNQMSQWIALTALFALGGCASMASVDSARDTAPASASTSPYYPVQLTSVAMAYYDLYGGVEHLRVRRTASGNLVRFSFRVTDPVVASALGDKRATPYLYGQRSHALLQVPVMDKIGPLRQAGPLIGGREYWVVFSNKGDFIRAGDRVNVIIGSFHIDGLLVE</sequence>
<accession>A0A5E4SNW6</accession>
<reference evidence="2 3" key="1">
    <citation type="submission" date="2019-08" db="EMBL/GenBank/DDBJ databases">
        <authorList>
            <person name="Peeters C."/>
        </authorList>
    </citation>
    <scope>NUCLEOTIDE SEQUENCE [LARGE SCALE GENOMIC DNA]</scope>
    <source>
        <strain evidence="2 3">LMG 30175</strain>
    </source>
</reference>
<dbReference type="Proteomes" id="UP000414233">
    <property type="component" value="Unassembled WGS sequence"/>
</dbReference>
<name>A0A5E4SNW6_9BURK</name>